<evidence type="ECO:0000313" key="2">
    <source>
        <dbReference type="Proteomes" id="UP000316855"/>
    </source>
</evidence>
<dbReference type="Pfam" id="PF06067">
    <property type="entry name" value="DUF932"/>
    <property type="match status" value="1"/>
</dbReference>
<dbReference type="RefSeq" id="WP_145225914.1">
    <property type="nucleotide sequence ID" value="NZ_CP036343.1"/>
</dbReference>
<keyword evidence="2" id="KW-1185">Reference proteome</keyword>
<accession>A0A517VAX6</accession>
<proteinExistence type="predicted"/>
<organism evidence="1 2">
    <name type="scientific">Gimesia algae</name>
    <dbReference type="NCBI Taxonomy" id="2527971"/>
    <lineage>
        <taxon>Bacteria</taxon>
        <taxon>Pseudomonadati</taxon>
        <taxon>Planctomycetota</taxon>
        <taxon>Planctomycetia</taxon>
        <taxon>Planctomycetales</taxon>
        <taxon>Planctomycetaceae</taxon>
        <taxon>Gimesia</taxon>
    </lineage>
</organism>
<dbReference type="InterPro" id="IPR017686">
    <property type="entry name" value="Phg/plasmid-like_prot"/>
</dbReference>
<reference evidence="1 2" key="1">
    <citation type="submission" date="2019-02" db="EMBL/GenBank/DDBJ databases">
        <title>Deep-cultivation of Planctomycetes and their phenomic and genomic characterization uncovers novel biology.</title>
        <authorList>
            <person name="Wiegand S."/>
            <person name="Jogler M."/>
            <person name="Boedeker C."/>
            <person name="Pinto D."/>
            <person name="Vollmers J."/>
            <person name="Rivas-Marin E."/>
            <person name="Kohn T."/>
            <person name="Peeters S.H."/>
            <person name="Heuer A."/>
            <person name="Rast P."/>
            <person name="Oberbeckmann S."/>
            <person name="Bunk B."/>
            <person name="Jeske O."/>
            <person name="Meyerdierks A."/>
            <person name="Storesund J.E."/>
            <person name="Kallscheuer N."/>
            <person name="Luecker S."/>
            <person name="Lage O.M."/>
            <person name="Pohl T."/>
            <person name="Merkel B.J."/>
            <person name="Hornburger P."/>
            <person name="Mueller R.-W."/>
            <person name="Bruemmer F."/>
            <person name="Labrenz M."/>
            <person name="Spormann A.M."/>
            <person name="Op den Camp H."/>
            <person name="Overmann J."/>
            <person name="Amann R."/>
            <person name="Jetten M.S.M."/>
            <person name="Mascher T."/>
            <person name="Medema M.H."/>
            <person name="Devos D.P."/>
            <person name="Kaster A.-K."/>
            <person name="Ovreas L."/>
            <person name="Rohde M."/>
            <person name="Galperin M.Y."/>
            <person name="Jogler C."/>
        </authorList>
    </citation>
    <scope>NUCLEOTIDE SEQUENCE [LARGE SCALE GENOMIC DNA]</scope>
    <source>
        <strain evidence="1 2">Pan161</strain>
    </source>
</reference>
<dbReference type="Proteomes" id="UP000316855">
    <property type="component" value="Chromosome"/>
</dbReference>
<dbReference type="NCBIfam" id="TIGR03299">
    <property type="entry name" value="LGT_TIGR03299"/>
    <property type="match status" value="1"/>
</dbReference>
<name>A0A517VAX6_9PLAN</name>
<evidence type="ECO:0000313" key="1">
    <source>
        <dbReference type="EMBL" id="QDT90163.1"/>
    </source>
</evidence>
<protein>
    <recommendedName>
        <fullName evidence="3">Phage/plasmid-like protein</fullName>
    </recommendedName>
</protein>
<evidence type="ECO:0008006" key="3">
    <source>
        <dbReference type="Google" id="ProtNLM"/>
    </source>
</evidence>
<gene>
    <name evidence="1" type="ORF">Pan161_18130</name>
</gene>
<dbReference type="KEGG" id="gax:Pan161_18130"/>
<dbReference type="EMBL" id="CP036343">
    <property type="protein sequence ID" value="QDT90163.1"/>
    <property type="molecule type" value="Genomic_DNA"/>
</dbReference>
<dbReference type="InterPro" id="IPR026325">
    <property type="entry name" value="DUF932"/>
</dbReference>
<dbReference type="AlphaFoldDB" id="A0A517VAX6"/>
<dbReference type="OrthoDB" id="576140at2"/>
<sequence length="325" mass="36512">MPHEIATTNGQPAMMYVGETPWHRLGTQLNEPATAAEAIEAAGLNYRVDLRPLETEEGLPVPQRKAVVRSDSNTVLGVVGNSYQPVQNHQCFGFLDSVVSDGQLRYHTAGALGQGERVWMLAKLPGEIRIKESEDVTEQYLLLSNSHDGSSSLRIFYSPIRIVCSNTLRVAERRSRGQGVSIMHKGNLSSKVAEAQNVLGFAKRFYDNLEERINRLAHHYPSRKQLETYFETLYPDTPDSKNQRVKNIRENLSYLFENGRGQNIPETKLTSWAAFNAVTEFVDHHRSTRGKTEDEKISRRFESSWFGSGARLKAAAWSAALEMAS</sequence>